<evidence type="ECO:0000313" key="1">
    <source>
        <dbReference type="EMBL" id="QDS96117.1"/>
    </source>
</evidence>
<name>A0A517MMV9_9BACT</name>
<dbReference type="RefSeq" id="WP_145354303.1">
    <property type="nucleotide sequence ID" value="NZ_CP036262.1"/>
</dbReference>
<dbReference type="AlphaFoldDB" id="A0A517MMV9"/>
<dbReference type="Gene3D" id="3.20.20.140">
    <property type="entry name" value="Metal-dependent hydrolases"/>
    <property type="match status" value="1"/>
</dbReference>
<dbReference type="SUPFAM" id="SSF89550">
    <property type="entry name" value="PHP domain-like"/>
    <property type="match status" value="1"/>
</dbReference>
<accession>A0A517MMV9</accession>
<dbReference type="InterPro" id="IPR016195">
    <property type="entry name" value="Pol/histidinol_Pase-like"/>
</dbReference>
<evidence type="ECO:0000313" key="2">
    <source>
        <dbReference type="Proteomes" id="UP000320672"/>
    </source>
</evidence>
<dbReference type="KEGG" id="rml:FF011L_49240"/>
<dbReference type="EMBL" id="CP036262">
    <property type="protein sequence ID" value="QDS96117.1"/>
    <property type="molecule type" value="Genomic_DNA"/>
</dbReference>
<protein>
    <recommendedName>
        <fullName evidence="3">PHP domain protein</fullName>
    </recommendedName>
</protein>
<gene>
    <name evidence="1" type="ORF">FF011L_49240</name>
</gene>
<reference evidence="1 2" key="1">
    <citation type="submission" date="2019-02" db="EMBL/GenBank/DDBJ databases">
        <title>Deep-cultivation of Planctomycetes and their phenomic and genomic characterization uncovers novel biology.</title>
        <authorList>
            <person name="Wiegand S."/>
            <person name="Jogler M."/>
            <person name="Boedeker C."/>
            <person name="Pinto D."/>
            <person name="Vollmers J."/>
            <person name="Rivas-Marin E."/>
            <person name="Kohn T."/>
            <person name="Peeters S.H."/>
            <person name="Heuer A."/>
            <person name="Rast P."/>
            <person name="Oberbeckmann S."/>
            <person name="Bunk B."/>
            <person name="Jeske O."/>
            <person name="Meyerdierks A."/>
            <person name="Storesund J.E."/>
            <person name="Kallscheuer N."/>
            <person name="Luecker S."/>
            <person name="Lage O.M."/>
            <person name="Pohl T."/>
            <person name="Merkel B.J."/>
            <person name="Hornburger P."/>
            <person name="Mueller R.-W."/>
            <person name="Bruemmer F."/>
            <person name="Labrenz M."/>
            <person name="Spormann A.M."/>
            <person name="Op den Camp H."/>
            <person name="Overmann J."/>
            <person name="Amann R."/>
            <person name="Jetten M.S.M."/>
            <person name="Mascher T."/>
            <person name="Medema M.H."/>
            <person name="Devos D.P."/>
            <person name="Kaster A.-K."/>
            <person name="Ovreas L."/>
            <person name="Rohde M."/>
            <person name="Galperin M.Y."/>
            <person name="Jogler C."/>
        </authorList>
    </citation>
    <scope>NUCLEOTIDE SEQUENCE [LARGE SCALE GENOMIC DNA]</scope>
    <source>
        <strain evidence="1 2">FF011L</strain>
    </source>
</reference>
<sequence length="711" mass="77866">MPMRFLLLVSSSRHVWQVYGLSKNVLKAAGMVAAIIVVCMPKSQGIASELHHLRSGDEGEWDSFPENAPQRKLIQSFNAAPNDSDRSLRLRQQDVKEGWEVVLNDNRLGRLTRDENDMVVYFSVDAGVLKAKNTIVVQPIGNHKASDDIRVGEITLLDLPRSGALSQSGLRIQLLDDGKPSPGRITILDEDGAMVSIGTGSSDHLAIRPGTVYTSTGDANIELPAGTYELIAGRGPEYSIARAEIELAEGDQAEVSLSIHRTVNTSGWVACDTHVHTFTHSRHGDATVAERMVTLAGEGIELPIATDHNRHIDYEPSSREANVRQFFTPVIGNEVTTKTAHINIFPVDSGAPLPPHQHADWKSTFEGIFKTPGVRVAILNHARDVHNGTKPFGPKHFNEAAGEMLDDWHVGFNAMEVVNSGATKIDPLQLIRDWMTLLNRGRRITPVGSSDSHDVSRYIVGQGRTYIRCDDSRPDNIDVDAAVDAFLTGKVMVSYGLITEMRVNDIAQSGDQITVSEDNIKADITVRGPDWVSADALQLFANGVLVKELPIDSRKRSDFPTGQIYRTTIELPRPVHDVHLVAVATGPGIDGLHWKTAKPYQPDSPVWISRTIGCSGAIHVDADGDGQWQSAHDYANRIVDKFGDRLPANVTALESFDEAVAIQTALFLHAAGTPPMELLDRDLLSSASAATKRGFMAYVTAWRRNQFARVE</sequence>
<dbReference type="OrthoDB" id="222218at2"/>
<organism evidence="1 2">
    <name type="scientific">Roseimaritima multifibrata</name>
    <dbReference type="NCBI Taxonomy" id="1930274"/>
    <lineage>
        <taxon>Bacteria</taxon>
        <taxon>Pseudomonadati</taxon>
        <taxon>Planctomycetota</taxon>
        <taxon>Planctomycetia</taxon>
        <taxon>Pirellulales</taxon>
        <taxon>Pirellulaceae</taxon>
        <taxon>Roseimaritima</taxon>
    </lineage>
</organism>
<proteinExistence type="predicted"/>
<dbReference type="Proteomes" id="UP000320672">
    <property type="component" value="Chromosome"/>
</dbReference>
<keyword evidence="2" id="KW-1185">Reference proteome</keyword>
<evidence type="ECO:0008006" key="3">
    <source>
        <dbReference type="Google" id="ProtNLM"/>
    </source>
</evidence>
<dbReference type="NCBIfam" id="NF038032">
    <property type="entry name" value="CehA_McbA_metalo"/>
    <property type="match status" value="1"/>
</dbReference>